<dbReference type="EMBL" id="FQVL01000004">
    <property type="protein sequence ID" value="SHE89022.1"/>
    <property type="molecule type" value="Genomic_DNA"/>
</dbReference>
<evidence type="ECO:0000259" key="1">
    <source>
        <dbReference type="Pfam" id="PF08241"/>
    </source>
</evidence>
<dbReference type="PANTHER" id="PTHR43591:SF24">
    <property type="entry name" value="2-METHOXY-6-POLYPRENYL-1,4-BENZOQUINOL METHYLASE, MITOCHONDRIAL"/>
    <property type="match status" value="1"/>
</dbReference>
<dbReference type="STRING" id="112248.SAMN05444392_104149"/>
<keyword evidence="3" id="KW-1185">Reference proteome</keyword>
<protein>
    <submittedName>
        <fullName evidence="2">Methyltransferase domain-containing protein</fullName>
    </submittedName>
</protein>
<dbReference type="CDD" id="cd02440">
    <property type="entry name" value="AdoMet_MTases"/>
    <property type="match status" value="1"/>
</dbReference>
<evidence type="ECO:0000313" key="2">
    <source>
        <dbReference type="EMBL" id="SHE89022.1"/>
    </source>
</evidence>
<dbReference type="AlphaFoldDB" id="A0A1M4X7D1"/>
<dbReference type="Proteomes" id="UP000184476">
    <property type="component" value="Unassembled WGS sequence"/>
</dbReference>
<keyword evidence="2" id="KW-0808">Transferase</keyword>
<feature type="domain" description="Methyltransferase type 11" evidence="1">
    <location>
        <begin position="47"/>
        <end position="142"/>
    </location>
</feature>
<sequence length="258" mass="29465">MDNPKISAEQQFADKAEKYRDEAVFAVGNDLTWMVECIPLTGSEKLLDIGAGAGHTALAFATQVAEVYGLDVTPAMVEVATKLAADRGVKNATFQVGDVERLPFPDQFFDIVTCRLAAHHFVDIQQSFKEITRVLKPGGSFLLVDHYAPEEEEQDHFINRLDQLRDPSHVREYKLSEWRSFFEENQLEYREVKHWHISLQFDNWVERSATPEDTRQKLIQMLQQATAKQKELFQIELDQTGHPKSFSLLSVLIQGVKS</sequence>
<dbReference type="InterPro" id="IPR013216">
    <property type="entry name" value="Methyltransf_11"/>
</dbReference>
<gene>
    <name evidence="2" type="ORF">SAMN05444392_104149</name>
</gene>
<reference evidence="2 3" key="1">
    <citation type="submission" date="2016-11" db="EMBL/GenBank/DDBJ databases">
        <authorList>
            <person name="Jaros S."/>
            <person name="Januszkiewicz K."/>
            <person name="Wedrychowicz H."/>
        </authorList>
    </citation>
    <scope>NUCLEOTIDE SEQUENCE [LARGE SCALE GENOMIC DNA]</scope>
    <source>
        <strain evidence="2 3">DSM 44666</strain>
    </source>
</reference>
<organism evidence="2 3">
    <name type="scientific">Seinonella peptonophila</name>
    <dbReference type="NCBI Taxonomy" id="112248"/>
    <lineage>
        <taxon>Bacteria</taxon>
        <taxon>Bacillati</taxon>
        <taxon>Bacillota</taxon>
        <taxon>Bacilli</taxon>
        <taxon>Bacillales</taxon>
        <taxon>Thermoactinomycetaceae</taxon>
        <taxon>Seinonella</taxon>
    </lineage>
</organism>
<dbReference type="SUPFAM" id="SSF53335">
    <property type="entry name" value="S-adenosyl-L-methionine-dependent methyltransferases"/>
    <property type="match status" value="1"/>
</dbReference>
<dbReference type="Pfam" id="PF08241">
    <property type="entry name" value="Methyltransf_11"/>
    <property type="match status" value="1"/>
</dbReference>
<keyword evidence="2" id="KW-0489">Methyltransferase</keyword>
<proteinExistence type="predicted"/>
<evidence type="ECO:0000313" key="3">
    <source>
        <dbReference type="Proteomes" id="UP000184476"/>
    </source>
</evidence>
<accession>A0A1M4X7D1</accession>
<dbReference type="Gene3D" id="3.40.50.150">
    <property type="entry name" value="Vaccinia Virus protein VP39"/>
    <property type="match status" value="1"/>
</dbReference>
<dbReference type="RefSeq" id="WP_422785139.1">
    <property type="nucleotide sequence ID" value="NZ_FQVL01000004.1"/>
</dbReference>
<dbReference type="GO" id="GO:0008757">
    <property type="term" value="F:S-adenosylmethionine-dependent methyltransferase activity"/>
    <property type="evidence" value="ECO:0007669"/>
    <property type="project" value="InterPro"/>
</dbReference>
<dbReference type="GO" id="GO:0032259">
    <property type="term" value="P:methylation"/>
    <property type="evidence" value="ECO:0007669"/>
    <property type="project" value="UniProtKB-KW"/>
</dbReference>
<dbReference type="InterPro" id="IPR029063">
    <property type="entry name" value="SAM-dependent_MTases_sf"/>
</dbReference>
<dbReference type="PANTHER" id="PTHR43591">
    <property type="entry name" value="METHYLTRANSFERASE"/>
    <property type="match status" value="1"/>
</dbReference>
<name>A0A1M4X7D1_9BACL</name>